<dbReference type="GO" id="GO:0016787">
    <property type="term" value="F:hydrolase activity"/>
    <property type="evidence" value="ECO:0007669"/>
    <property type="project" value="UniProtKB-KW"/>
</dbReference>
<keyword evidence="4" id="KW-0863">Zinc-finger</keyword>
<feature type="domain" description="RING-type" evidence="6">
    <location>
        <begin position="875"/>
        <end position="923"/>
    </location>
</feature>
<sequence>MAGRELSLWCEAQGSARSHTMDWPWEMDSTYSGHSSPGTFPNTRKRTFPVGDEPTEANAKRTAGLDAWDQSEIVGASWTQLPEACLPHYLYPFENESTSHLSLWPSAQAAASGECLAPDEALRADGVILPPLPISSFGFQLERVPDVSNVPSSSRFNSPEGLLTTQNYQHHTSPNREDDRWRPDQWAQLMDQEIPNRGDSSDPPLILQSSVVDHQRLEYQDFVEDSGTGETPAFNDNDTPRPTPVTEGSSVVGIQGLHVGYRPPVKNESGSQAKPSPTWTDDEIECEVEYDTCFGVVIVEASVSTTDHREVADCPVTIRSDGEVLSVCFADSGRFAGIIASRGLKKLLDRHTVRVTAALCCEQPYDGKKTKISKKSGGSASKWRLEDAIARVVVYGRMEDKDDIANLLSDAGLFFQHPALDEYDSGVPYFNPHLLLRPGAEMPKVEELSISDSRRAATKGVLLDEVNQGRIWRIFDLASGAGTSAAAAASPRLRSTLRKHQLQALAMMIERECGVIEGAKFPSLWQGPSDPHKLSYRHIIAGTFEKKPRCVRGGVLADEMGLGKTLTTLALICWHLDVRDADVCAVDSRPSSTLIVVPKSTIIGWEAQIKRHINPDMIATVTYHGPSRKNLVSDLLEYDVVLTTYETLREDLMASKNPDVCTIYSHHWHRIVLDEAHRIRSRSSKLHQSALYISKRAYCHWCLTGTPIQNSLDDYGALLGFLQVPKLSDRRDFDRLIGKPVKDKPQYGLGRLRDLVRTTCLRRTISGLGAETLQLLPLEAKIEWIALGDDEELYTFFKRKTASVASGLGKRRTKGAKGAAGKVKCDENILSLINFLRLICNYGERMLPAKALEGWKQRDLSSLDWQAMEAMRRQCSRCGERVRDAADGNILPCGHHMCKRCQLYAEEVDEGDADETLACLACRDSNQIGEKKGTLGAPRSAKAQALIRNILNQQSTPQASPPQKCCWTRMLDLIQQDLRDVGLGVQQIDGQASLQQRRMAMEQFRCDPNCTVMLASIGSAGEGIDLISACHVHILEPQWNPMTESQAIGRVRRIGQTQQVSVTRYIVSRSIENVGTSQALDPAGSMPASPHSASRYFEESSDQPLKLKESLS</sequence>
<dbReference type="SMART" id="SM00490">
    <property type="entry name" value="HELICc"/>
    <property type="match status" value="1"/>
</dbReference>
<feature type="domain" description="Helicase C-terminal" evidence="8">
    <location>
        <begin position="942"/>
        <end position="1112"/>
    </location>
</feature>
<feature type="compositionally biased region" description="Polar residues" evidence="5">
    <location>
        <begin position="31"/>
        <end position="42"/>
    </location>
</feature>
<dbReference type="SMART" id="SM00487">
    <property type="entry name" value="DEXDc"/>
    <property type="match status" value="1"/>
</dbReference>
<evidence type="ECO:0000256" key="3">
    <source>
        <dbReference type="ARBA" id="ARBA00022840"/>
    </source>
</evidence>
<dbReference type="CDD" id="cd16449">
    <property type="entry name" value="RING-HC"/>
    <property type="match status" value="1"/>
</dbReference>
<dbReference type="InterPro" id="IPR001650">
    <property type="entry name" value="Helicase_C-like"/>
</dbReference>
<dbReference type="PROSITE" id="PS51192">
    <property type="entry name" value="HELICASE_ATP_BIND_1"/>
    <property type="match status" value="1"/>
</dbReference>
<keyword evidence="10" id="KW-1185">Reference proteome</keyword>
<dbReference type="InterPro" id="IPR014001">
    <property type="entry name" value="Helicase_ATP-bd"/>
</dbReference>
<comment type="caution">
    <text evidence="9">The sequence shown here is derived from an EMBL/GenBank/DDBJ whole genome shotgun (WGS) entry which is preliminary data.</text>
</comment>
<evidence type="ECO:0008006" key="11">
    <source>
        <dbReference type="Google" id="ProtNLM"/>
    </source>
</evidence>
<feature type="region of interest" description="Disordered" evidence="5">
    <location>
        <begin position="31"/>
        <end position="56"/>
    </location>
</feature>
<feature type="region of interest" description="Disordered" evidence="5">
    <location>
        <begin position="261"/>
        <end position="280"/>
    </location>
</feature>
<dbReference type="InterPro" id="IPR027417">
    <property type="entry name" value="P-loop_NTPase"/>
</dbReference>
<dbReference type="Pfam" id="PF00176">
    <property type="entry name" value="SNF2-rel_dom"/>
    <property type="match status" value="1"/>
</dbReference>
<evidence type="ECO:0000259" key="7">
    <source>
        <dbReference type="PROSITE" id="PS51192"/>
    </source>
</evidence>
<dbReference type="AlphaFoldDB" id="A0A4Q4T5S5"/>
<dbReference type="STRING" id="155417.A0A4Q4T5S5"/>
<feature type="region of interest" description="Disordered" evidence="5">
    <location>
        <begin position="1077"/>
        <end position="1112"/>
    </location>
</feature>
<dbReference type="PROSITE" id="PS50089">
    <property type="entry name" value="ZF_RING_2"/>
    <property type="match status" value="1"/>
</dbReference>
<protein>
    <recommendedName>
        <fullName evidence="11">RING-type domain-containing protein</fullName>
    </recommendedName>
</protein>
<dbReference type="PANTHER" id="PTHR45626">
    <property type="entry name" value="TRANSCRIPTION TERMINATION FACTOR 2-RELATED"/>
    <property type="match status" value="1"/>
</dbReference>
<dbReference type="OrthoDB" id="448448at2759"/>
<keyword evidence="2" id="KW-0378">Hydrolase</keyword>
<keyword evidence="4" id="KW-0862">Zinc</keyword>
<reference evidence="9 10" key="1">
    <citation type="submission" date="2018-06" db="EMBL/GenBank/DDBJ databases">
        <title>Complete Genomes of Monosporascus.</title>
        <authorList>
            <person name="Robinson A.J."/>
            <person name="Natvig D.O."/>
        </authorList>
    </citation>
    <scope>NUCLEOTIDE SEQUENCE [LARGE SCALE GENOMIC DNA]</scope>
    <source>
        <strain evidence="9 10">CBS 110550</strain>
    </source>
</reference>
<gene>
    <name evidence="9" type="ORF">DL764_006103</name>
</gene>
<dbReference type="GO" id="GO:0006281">
    <property type="term" value="P:DNA repair"/>
    <property type="evidence" value="ECO:0007669"/>
    <property type="project" value="TreeGrafter"/>
</dbReference>
<dbReference type="InterPro" id="IPR038718">
    <property type="entry name" value="SNF2-like_sf"/>
</dbReference>
<feature type="region of interest" description="Disordered" evidence="5">
    <location>
        <begin position="224"/>
        <end position="249"/>
    </location>
</feature>
<evidence type="ECO:0000313" key="9">
    <source>
        <dbReference type="EMBL" id="RYP01741.1"/>
    </source>
</evidence>
<dbReference type="PROSITE" id="PS51194">
    <property type="entry name" value="HELICASE_CTER"/>
    <property type="match status" value="1"/>
</dbReference>
<name>A0A4Q4T5S5_9PEZI</name>
<dbReference type="InterPro" id="IPR050628">
    <property type="entry name" value="SNF2_RAD54_helicase_TF"/>
</dbReference>
<dbReference type="Proteomes" id="UP000293360">
    <property type="component" value="Unassembled WGS sequence"/>
</dbReference>
<evidence type="ECO:0000256" key="5">
    <source>
        <dbReference type="SAM" id="MobiDB-lite"/>
    </source>
</evidence>
<accession>A0A4Q4T5S5</accession>
<dbReference type="InterPro" id="IPR000330">
    <property type="entry name" value="SNF2_N"/>
</dbReference>
<organism evidence="9 10">
    <name type="scientific">Monosporascus ibericus</name>
    <dbReference type="NCBI Taxonomy" id="155417"/>
    <lineage>
        <taxon>Eukaryota</taxon>
        <taxon>Fungi</taxon>
        <taxon>Dikarya</taxon>
        <taxon>Ascomycota</taxon>
        <taxon>Pezizomycotina</taxon>
        <taxon>Sordariomycetes</taxon>
        <taxon>Xylariomycetidae</taxon>
        <taxon>Xylariales</taxon>
        <taxon>Xylariales incertae sedis</taxon>
        <taxon>Monosporascus</taxon>
    </lineage>
</organism>
<dbReference type="CDD" id="cd18008">
    <property type="entry name" value="DEXDc_SHPRH-like"/>
    <property type="match status" value="1"/>
</dbReference>
<dbReference type="SUPFAM" id="SSF52540">
    <property type="entry name" value="P-loop containing nucleoside triphosphate hydrolases"/>
    <property type="match status" value="2"/>
</dbReference>
<keyword evidence="1" id="KW-0547">Nucleotide-binding</keyword>
<evidence type="ECO:0000256" key="4">
    <source>
        <dbReference type="PROSITE-ProRule" id="PRU00175"/>
    </source>
</evidence>
<dbReference type="InterPro" id="IPR001841">
    <property type="entry name" value="Znf_RING"/>
</dbReference>
<evidence type="ECO:0000313" key="10">
    <source>
        <dbReference type="Proteomes" id="UP000293360"/>
    </source>
</evidence>
<keyword evidence="4" id="KW-0479">Metal-binding</keyword>
<feature type="compositionally biased region" description="Polar residues" evidence="5">
    <location>
        <begin position="268"/>
        <end position="279"/>
    </location>
</feature>
<dbReference type="Pfam" id="PF00271">
    <property type="entry name" value="Helicase_C"/>
    <property type="match status" value="1"/>
</dbReference>
<dbReference type="PANTHER" id="PTHR45626:SF52">
    <property type="entry name" value="SINGLE-STRANDED DNA-DEPENDENT ATPASE (EUROFUNG)"/>
    <property type="match status" value="1"/>
</dbReference>
<dbReference type="Gene3D" id="3.40.50.10810">
    <property type="entry name" value="Tandem AAA-ATPase domain"/>
    <property type="match status" value="1"/>
</dbReference>
<dbReference type="GO" id="GO:0005524">
    <property type="term" value="F:ATP binding"/>
    <property type="evidence" value="ECO:0007669"/>
    <property type="project" value="UniProtKB-KW"/>
</dbReference>
<dbReference type="Gene3D" id="3.40.50.300">
    <property type="entry name" value="P-loop containing nucleotide triphosphate hydrolases"/>
    <property type="match status" value="1"/>
</dbReference>
<dbReference type="InterPro" id="IPR049730">
    <property type="entry name" value="SNF2/RAD54-like_C"/>
</dbReference>
<feature type="domain" description="Helicase ATP-binding" evidence="7">
    <location>
        <begin position="545"/>
        <end position="725"/>
    </location>
</feature>
<evidence type="ECO:0000256" key="2">
    <source>
        <dbReference type="ARBA" id="ARBA00022801"/>
    </source>
</evidence>
<dbReference type="GO" id="GO:0008094">
    <property type="term" value="F:ATP-dependent activity, acting on DNA"/>
    <property type="evidence" value="ECO:0007669"/>
    <property type="project" value="TreeGrafter"/>
</dbReference>
<evidence type="ECO:0000256" key="1">
    <source>
        <dbReference type="ARBA" id="ARBA00022741"/>
    </source>
</evidence>
<dbReference type="GO" id="GO:0005634">
    <property type="term" value="C:nucleus"/>
    <property type="evidence" value="ECO:0007669"/>
    <property type="project" value="TreeGrafter"/>
</dbReference>
<dbReference type="GO" id="GO:0008270">
    <property type="term" value="F:zinc ion binding"/>
    <property type="evidence" value="ECO:0007669"/>
    <property type="project" value="UniProtKB-KW"/>
</dbReference>
<dbReference type="CDD" id="cd18793">
    <property type="entry name" value="SF2_C_SNF"/>
    <property type="match status" value="1"/>
</dbReference>
<keyword evidence="3" id="KW-0067">ATP-binding</keyword>
<evidence type="ECO:0000259" key="6">
    <source>
        <dbReference type="PROSITE" id="PS50089"/>
    </source>
</evidence>
<feature type="region of interest" description="Disordered" evidence="5">
    <location>
        <begin position="150"/>
        <end position="180"/>
    </location>
</feature>
<feature type="compositionally biased region" description="Polar residues" evidence="5">
    <location>
        <begin position="150"/>
        <end position="172"/>
    </location>
</feature>
<dbReference type="EMBL" id="QJNU01000348">
    <property type="protein sequence ID" value="RYP01741.1"/>
    <property type="molecule type" value="Genomic_DNA"/>
</dbReference>
<proteinExistence type="predicted"/>
<evidence type="ECO:0000259" key="8">
    <source>
        <dbReference type="PROSITE" id="PS51194"/>
    </source>
</evidence>